<dbReference type="PANTHER" id="PTHR46844:SF1">
    <property type="entry name" value="SLR5058 PROTEIN"/>
    <property type="match status" value="1"/>
</dbReference>
<sequence>MDRRRLALVRGGEETGFRRVGSGYLVAPRLVLTARHVVEDGPGSAWPRIDVRVGHPQDADDTRRCAARVCWTHPDGRDVALLLLDDPVDVPGAAVRWGRPVGEDPLPYEALGFPWASAGNGRRRVEHLRGELPVLGGGTGDQDLYVLDQGPAPDGTKAWSGASGSAVFCHGHLVGVVIHDDKAFENRRLHACPARSFAADPDFAALLVRHGGDRPRLHPVGTHLERYLRAARLAAIEHPYPGVIPGTMPPLAHIYVRQQVVRQKSPADNRSRETGLRAEGPLAVSPPQPADEVLTGDGTCLVVGGPGGGKSSLLRTRLTHGVTQWLDDSDATTHAPVLVPAAALQGAPLSRALVDAVNAHLRQYGLTRPLPDTFFEDRPGPGRGWLVLVDGLDEITSPAGREDVLRTVAHAGDQYTFIVAGRPVPEAESGLLGPHVPRYQLEPFDPQDLERVATGWFRALDVPQPEQTARQFLTALGTAGLTELARVPLTMSMLCQLRAEHPGEPLPRGRGEIYRNFVELLHERQYAAGAVAQARAAMSQYGSDAEAGAERTVQGLQSMLAHAAHHLLFTDHPDRPVLDIVDDHPSAKRPTGVPERRWHDFLASALCGTGLLTRRSDDLVFTHQTLVEYFAARHVVDDEERLDAVFRKTFIRRARFIPLLKYQAIGAGPRLWFSAYWVPPGSDPYAGFLLDLTPDDHPLKEKFLGRMASRRAGLDGYLFLARQMEIGTALPEHIVGRTVDLLRQAARDQSLAGIVRVIAAETLTQINQADGAALLQEFARDHALDSYSRLKAANELIQFSPAAAATHLRELAQDTALDSYYRRVAMCISAELSPVTGVEPPPALALDASPDGRHRVEAARVLAKIDPAAATERLRSLVVDHSMPSHSLFAAAEALMELAPAEGAMLLRAFALDPTRDGFQRVQAAAGLSDIDPISTGELLAGLAREPSLDAGNRLWAAQRLLWHAPQPAQPVLRELSADTTLGRKHRRQATRLLAGKRR</sequence>
<accession>A0ABV1WVG5</accession>
<dbReference type="SUPFAM" id="SSF50494">
    <property type="entry name" value="Trypsin-like serine proteases"/>
    <property type="match status" value="1"/>
</dbReference>
<dbReference type="EMBL" id="JBEPEK010000088">
    <property type="protein sequence ID" value="MER7180754.1"/>
    <property type="molecule type" value="Genomic_DNA"/>
</dbReference>
<dbReference type="Pfam" id="PF13365">
    <property type="entry name" value="Trypsin_2"/>
    <property type="match status" value="1"/>
</dbReference>
<dbReference type="InterPro" id="IPR009003">
    <property type="entry name" value="Peptidase_S1_PA"/>
</dbReference>
<keyword evidence="3" id="KW-1185">Reference proteome</keyword>
<dbReference type="Proteomes" id="UP001474181">
    <property type="component" value="Unassembled WGS sequence"/>
</dbReference>
<feature type="region of interest" description="Disordered" evidence="1">
    <location>
        <begin position="262"/>
        <end position="290"/>
    </location>
</feature>
<dbReference type="PANTHER" id="PTHR46844">
    <property type="entry name" value="SLR5058 PROTEIN"/>
    <property type="match status" value="1"/>
</dbReference>
<feature type="compositionally biased region" description="Basic and acidic residues" evidence="1">
    <location>
        <begin position="265"/>
        <end position="276"/>
    </location>
</feature>
<name>A0ABV1WVG5_9ACTN</name>
<proteinExistence type="predicted"/>
<dbReference type="SUPFAM" id="SSF52540">
    <property type="entry name" value="P-loop containing nucleoside triphosphate hydrolases"/>
    <property type="match status" value="1"/>
</dbReference>
<evidence type="ECO:0000313" key="2">
    <source>
        <dbReference type="EMBL" id="MER7180754.1"/>
    </source>
</evidence>
<reference evidence="2 3" key="1">
    <citation type="submission" date="2024-06" db="EMBL/GenBank/DDBJ databases">
        <title>The Natural Products Discovery Center: Release of the First 8490 Sequenced Strains for Exploring Actinobacteria Biosynthetic Diversity.</title>
        <authorList>
            <person name="Kalkreuter E."/>
            <person name="Kautsar S.A."/>
            <person name="Yang D."/>
            <person name="Bader C.D."/>
            <person name="Teijaro C.N."/>
            <person name="Fluegel L."/>
            <person name="Davis C.M."/>
            <person name="Simpson J.R."/>
            <person name="Lauterbach L."/>
            <person name="Steele A.D."/>
            <person name="Gui C."/>
            <person name="Meng S."/>
            <person name="Li G."/>
            <person name="Viehrig K."/>
            <person name="Ye F."/>
            <person name="Su P."/>
            <person name="Kiefer A.F."/>
            <person name="Nichols A."/>
            <person name="Cepeda A.J."/>
            <person name="Yan W."/>
            <person name="Fan B."/>
            <person name="Jiang Y."/>
            <person name="Adhikari A."/>
            <person name="Zheng C.-J."/>
            <person name="Schuster L."/>
            <person name="Cowan T.M."/>
            <person name="Smanski M.J."/>
            <person name="Chevrette M.G."/>
            <person name="De Carvalho L.P.S."/>
            <person name="Shen B."/>
        </authorList>
    </citation>
    <scope>NUCLEOTIDE SEQUENCE [LARGE SCALE GENOMIC DNA]</scope>
    <source>
        <strain evidence="2 3">NPDC000234</strain>
    </source>
</reference>
<evidence type="ECO:0000313" key="3">
    <source>
        <dbReference type="Proteomes" id="UP001474181"/>
    </source>
</evidence>
<gene>
    <name evidence="2" type="ORF">ABT404_14950</name>
</gene>
<dbReference type="Gene3D" id="3.40.50.300">
    <property type="entry name" value="P-loop containing nucleotide triphosphate hydrolases"/>
    <property type="match status" value="1"/>
</dbReference>
<dbReference type="InterPro" id="IPR027417">
    <property type="entry name" value="P-loop_NTPase"/>
</dbReference>
<dbReference type="InterPro" id="IPR043504">
    <property type="entry name" value="Peptidase_S1_PA_chymotrypsin"/>
</dbReference>
<dbReference type="Gene3D" id="2.40.10.10">
    <property type="entry name" value="Trypsin-like serine proteases"/>
    <property type="match status" value="1"/>
</dbReference>
<comment type="caution">
    <text evidence="2">The sequence shown here is derived from an EMBL/GenBank/DDBJ whole genome shotgun (WGS) entry which is preliminary data.</text>
</comment>
<evidence type="ECO:0000256" key="1">
    <source>
        <dbReference type="SAM" id="MobiDB-lite"/>
    </source>
</evidence>
<organism evidence="2 3">
    <name type="scientific">Streptomyces hyaluromycini</name>
    <dbReference type="NCBI Taxonomy" id="1377993"/>
    <lineage>
        <taxon>Bacteria</taxon>
        <taxon>Bacillati</taxon>
        <taxon>Actinomycetota</taxon>
        <taxon>Actinomycetes</taxon>
        <taxon>Kitasatosporales</taxon>
        <taxon>Streptomycetaceae</taxon>
        <taxon>Streptomyces</taxon>
    </lineage>
</organism>
<protein>
    <submittedName>
        <fullName evidence="2">Trypsin-like peptidase domain-containing protein</fullName>
    </submittedName>
</protein>
<dbReference type="RefSeq" id="WP_350781044.1">
    <property type="nucleotide sequence ID" value="NZ_JBEPEK010000088.1"/>
</dbReference>